<accession>A0A840Z290</accession>
<reference evidence="1 2" key="1">
    <citation type="submission" date="2020-08" db="EMBL/GenBank/DDBJ databases">
        <title>Genomic Encyclopedia of Type Strains, Phase IV (KMG-IV): sequencing the most valuable type-strain genomes for metagenomic binning, comparative biology and taxonomic classification.</title>
        <authorList>
            <person name="Goeker M."/>
        </authorList>
    </citation>
    <scope>NUCLEOTIDE SEQUENCE [LARGE SCALE GENOMIC DNA]</scope>
    <source>
        <strain evidence="1 2">DSM 27203</strain>
    </source>
</reference>
<name>A0A840Z290_9SPHN</name>
<organism evidence="1 2">
    <name type="scientific">Stakelama sediminis</name>
    <dbReference type="NCBI Taxonomy" id="463200"/>
    <lineage>
        <taxon>Bacteria</taxon>
        <taxon>Pseudomonadati</taxon>
        <taxon>Pseudomonadota</taxon>
        <taxon>Alphaproteobacteria</taxon>
        <taxon>Sphingomonadales</taxon>
        <taxon>Sphingomonadaceae</taxon>
        <taxon>Stakelama</taxon>
    </lineage>
</organism>
<proteinExistence type="predicted"/>
<gene>
    <name evidence="1" type="ORF">FHR23_002820</name>
</gene>
<dbReference type="Proteomes" id="UP000554342">
    <property type="component" value="Unassembled WGS sequence"/>
</dbReference>
<dbReference type="EMBL" id="JACIJI010000006">
    <property type="protein sequence ID" value="MBB5719864.1"/>
    <property type="molecule type" value="Genomic_DNA"/>
</dbReference>
<evidence type="ECO:0000313" key="1">
    <source>
        <dbReference type="EMBL" id="MBB5719864.1"/>
    </source>
</evidence>
<sequence>MTANYPIALAGDCAAINCGAINAIPLERTKGEQARFALGLRSGIWE</sequence>
<protein>
    <submittedName>
        <fullName evidence="1">Uncharacterized protein</fullName>
    </submittedName>
</protein>
<evidence type="ECO:0000313" key="2">
    <source>
        <dbReference type="Proteomes" id="UP000554342"/>
    </source>
</evidence>
<dbReference type="AlphaFoldDB" id="A0A840Z290"/>
<comment type="caution">
    <text evidence="1">The sequence shown here is derived from an EMBL/GenBank/DDBJ whole genome shotgun (WGS) entry which is preliminary data.</text>
</comment>
<keyword evidence="2" id="KW-1185">Reference proteome</keyword>